<evidence type="ECO:0000259" key="14">
    <source>
        <dbReference type="Pfam" id="PF08393"/>
    </source>
</evidence>
<dbReference type="EMBL" id="CACRXK020005429">
    <property type="protein sequence ID" value="CAB4006165.1"/>
    <property type="molecule type" value="Genomic_DNA"/>
</dbReference>
<reference evidence="17" key="1">
    <citation type="submission" date="2020-04" db="EMBL/GenBank/DDBJ databases">
        <authorList>
            <person name="Alioto T."/>
            <person name="Alioto T."/>
            <person name="Gomez Garrido J."/>
        </authorList>
    </citation>
    <scope>NUCLEOTIDE SEQUENCE</scope>
    <source>
        <strain evidence="17">A484AB</strain>
    </source>
</reference>
<sequence length="1692" mass="195870">MIHWTRQIKEVLSSQDTYETAETSGPLEEIQFWNSRCMDLSGISDQLDKPGVKHIQKILEMAKSSYVAPFKKLSKLIQDGSAQAQSNLKFLSTLKEPCEELAEAKPKDIPAMLPKLLSLIRMIWMNSEHYKSRERLTSLLRKVCEGQMHFARRHEGPKTPLPCFRGIRGPEIVRSLLEIEATFEKNLQILKDVRKTILDVKATTWHDDYNRFRSGVKDLEVMVQNVIASAFDSLSRVEEGVEILDVCHHFSAREAIRRTIDKKTVEVFQLFNEELNTVKKEFNNKAQELPPMHPRYAGIAYWARMLKRRIDKPMLALNNASFLPRIGTGDEIRAQYQQLAQALDEFVRKTFNEWTMTVDKDTAKFLETPLMCRSLEKTGMLDVHFDRNLLKLLNEISYWEQLMFETPHYVAEIYQKKEDLRVLRENVLLVVRDYNRIIAALSAEERALFRERIRFLDRKIHPGLTKLTWASKGISDYFIGECRQNSSKVQAIVDDYKNANLMISKNCIKISEMLLVIIDGKRVYDNLEFEDDQKSHRAIVQTRLHEIHAEIVSTMKQVYTVFKNDGPEVQTHWVRYTEKMDRMVEEAFRLNVKWSLQELSRAINGDGKNSPNPLFRVKVVLEGDKVEFSPTLAKLASIVNDTATHLTDCLAVFQRLPDLLTKKRSTRPPIHALISKDEEVKKIQSSVNNGMSSNASHLQSYLGTWDSYREIWEIQKDAFIRRYQRLNPQVSSFDADIARYTEVANNVQKEETVFNIEFVLLDCSPLKFALLSHCNEWQNKFTTLLNEMASSKLMDLDTFLKENSKKLSTPPETLDQLGESLSLLEQLQTDLSKIEARFPPLHQQFAILEKYEVAVSPEIQKVLDELNGEWYAFQQCLMDSDIMLKKSKEKFKSGLLLSAEEFKKTVSILLDDFHNRGPFNSEISTERVEEEEEANYAAQLKYIMNECFYAATVTHSFIQLEGLMKIKKALEDVNDYKTNVNNLKEQEANLKRGLNIFKIEQPSSKELQQIEKDLEHLDQIWHITKEWEELWDSWKTGQFVDLITEEMETTAQVLLKKLNKVVREVKDRNWEICDSIKGRIEQFKRTMPLIQDLKNPAMRDRHWTQIKEHVQKPFDEQGDFTLEHIITLGFDQYASQISDVSSAATKELSIEQALHQISTAWETIVLDIEPYKDRGHFKLRGTEEVFQVLEDNQVTLSTMKASRFVKAFENEVDKWERTLSLILEVTEMILTVQRQWMYLENIFLGEDIRKQLPRESAEFDDVNNKWKIIMQRLNKDPNALRGTHYAGLLDTLNEMNTKLEEIQKSLDMYLETKRQIFPRFYFLSNDDLLEILGQSKNPDAVQPHLKKCFDNIKTLKMTKRGISQKKEAVGMYSADGEYVEFGQIVLLDGPVEAWLCDIERSMKWTLKEMLKQCRLALKKNTSKRDKWVKDWAGQLIIASSQLQWTSDCTKSLTSSKERGDKKALKSLKKKQVSMLNKFSEMIRGNLTKLQRLKIVALVTIEVHARDVIEKLIKSGCNDVNAFEWLSQLRLYWEREIDNCVVKQTNTEFEYGYEYLGNSGRLVITPLTDRCYMTLTTALHLHRGGSPKGPAGTGKTETVKDLGKALGSYVIVVNCSEGLDYKSMGRMYSGLAQTGAWGCFDEFNRINIEVLSVVAQQILSILSALASGLSRFVFEGREINLVWSCGIFITMNP</sequence>
<evidence type="ECO:0000256" key="1">
    <source>
        <dbReference type="ARBA" id="ARBA00004430"/>
    </source>
</evidence>
<dbReference type="GO" id="GO:0045505">
    <property type="term" value="F:dynein intermediate chain binding"/>
    <property type="evidence" value="ECO:0007669"/>
    <property type="project" value="InterPro"/>
</dbReference>
<dbReference type="InterPro" id="IPR013594">
    <property type="entry name" value="Dynein_heavy_tail"/>
</dbReference>
<evidence type="ECO:0000256" key="12">
    <source>
        <dbReference type="ARBA" id="ARBA00023273"/>
    </source>
</evidence>
<dbReference type="Gene3D" id="3.20.180.20">
    <property type="entry name" value="Dynein heavy chain, N-terminal domain 2"/>
    <property type="match status" value="1"/>
</dbReference>
<dbReference type="InterPro" id="IPR027417">
    <property type="entry name" value="P-loop_NTPase"/>
</dbReference>
<feature type="domain" description="Dynein heavy chain linker" evidence="14">
    <location>
        <begin position="1007"/>
        <end position="1413"/>
    </location>
</feature>
<evidence type="ECO:0000256" key="9">
    <source>
        <dbReference type="ARBA" id="ARBA00023069"/>
    </source>
</evidence>
<feature type="domain" description="Dynein heavy chain tail" evidence="13">
    <location>
        <begin position="1"/>
        <end position="145"/>
    </location>
</feature>
<keyword evidence="18" id="KW-1185">Reference proteome</keyword>
<evidence type="ECO:0000256" key="11">
    <source>
        <dbReference type="ARBA" id="ARBA00023212"/>
    </source>
</evidence>
<keyword evidence="2" id="KW-0963">Cytoplasm</keyword>
<dbReference type="FunFam" id="3.40.50.300:FF:000044">
    <property type="entry name" value="Dynein heavy chain 5, axonemal"/>
    <property type="match status" value="1"/>
</dbReference>
<feature type="domain" description="Dynein heavy chain tail" evidence="13">
    <location>
        <begin position="165"/>
        <end position="477"/>
    </location>
</feature>
<feature type="domain" description="Dynein heavy chain hydrolytic ATP-binding dynein motor region" evidence="15">
    <location>
        <begin position="1550"/>
        <end position="1692"/>
    </location>
</feature>
<keyword evidence="10" id="KW-0505">Motor protein</keyword>
<name>A0A7D9IHU5_PARCT</name>
<evidence type="ECO:0000256" key="7">
    <source>
        <dbReference type="ARBA" id="ARBA00023017"/>
    </source>
</evidence>
<dbReference type="GO" id="GO:0051959">
    <property type="term" value="F:dynein light intermediate chain binding"/>
    <property type="evidence" value="ECO:0007669"/>
    <property type="project" value="InterPro"/>
</dbReference>
<dbReference type="FunFam" id="1.20.58.1120:FF:000012">
    <property type="entry name" value="Dynein, axonemal, heavy chain 2"/>
    <property type="match status" value="1"/>
</dbReference>
<dbReference type="Gene3D" id="1.20.140.100">
    <property type="entry name" value="Dynein heavy chain, N-terminal domain 2"/>
    <property type="match status" value="1"/>
</dbReference>
<keyword evidence="5" id="KW-0547">Nucleotide-binding</keyword>
<organism evidence="17 18">
    <name type="scientific">Paramuricea clavata</name>
    <name type="common">Red gorgonian</name>
    <name type="synonym">Violescent sea-whip</name>
    <dbReference type="NCBI Taxonomy" id="317549"/>
    <lineage>
        <taxon>Eukaryota</taxon>
        <taxon>Metazoa</taxon>
        <taxon>Cnidaria</taxon>
        <taxon>Anthozoa</taxon>
        <taxon>Octocorallia</taxon>
        <taxon>Malacalcyonacea</taxon>
        <taxon>Plexauridae</taxon>
        <taxon>Paramuricea</taxon>
    </lineage>
</organism>
<keyword evidence="8" id="KW-0175">Coiled coil</keyword>
<evidence type="ECO:0000259" key="16">
    <source>
        <dbReference type="Pfam" id="PF25007"/>
    </source>
</evidence>
<feature type="domain" description="Dynein axonemal heavy chain 2/5/8 coiled-coil" evidence="16">
    <location>
        <begin position="779"/>
        <end position="896"/>
    </location>
</feature>
<comment type="subcellular location">
    <subcellularLocation>
        <location evidence="1">Cytoplasm</location>
        <location evidence="1">Cytoskeleton</location>
        <location evidence="1">Cilium axoneme</location>
    </subcellularLocation>
</comment>
<evidence type="ECO:0000256" key="2">
    <source>
        <dbReference type="ARBA" id="ARBA00022490"/>
    </source>
</evidence>
<dbReference type="InterPro" id="IPR035699">
    <property type="entry name" value="AAA_6"/>
</dbReference>
<keyword evidence="4" id="KW-0677">Repeat</keyword>
<evidence type="ECO:0000313" key="18">
    <source>
        <dbReference type="Proteomes" id="UP001152795"/>
    </source>
</evidence>
<proteinExistence type="predicted"/>
<dbReference type="FunFam" id="1.20.140.100:FF:000006">
    <property type="entry name" value="dynein heavy chain 2, axonemal"/>
    <property type="match status" value="1"/>
</dbReference>
<feature type="non-terminal residue" evidence="17">
    <location>
        <position position="1"/>
    </location>
</feature>
<dbReference type="SUPFAM" id="SSF52540">
    <property type="entry name" value="P-loop containing nucleoside triphosphate hydrolases"/>
    <property type="match status" value="1"/>
</dbReference>
<evidence type="ECO:0000256" key="8">
    <source>
        <dbReference type="ARBA" id="ARBA00023054"/>
    </source>
</evidence>
<evidence type="ECO:0000256" key="5">
    <source>
        <dbReference type="ARBA" id="ARBA00022741"/>
    </source>
</evidence>
<dbReference type="Gene3D" id="3.40.50.300">
    <property type="entry name" value="P-loop containing nucleotide triphosphate hydrolases"/>
    <property type="match status" value="1"/>
</dbReference>
<dbReference type="GO" id="GO:0005858">
    <property type="term" value="C:axonemal dynein complex"/>
    <property type="evidence" value="ECO:0007669"/>
    <property type="project" value="TreeGrafter"/>
</dbReference>
<accession>A0A7D9IHU5</accession>
<dbReference type="GO" id="GO:0005524">
    <property type="term" value="F:ATP binding"/>
    <property type="evidence" value="ECO:0007669"/>
    <property type="project" value="UniProtKB-KW"/>
</dbReference>
<dbReference type="Gene3D" id="1.20.58.1120">
    <property type="match status" value="1"/>
</dbReference>
<keyword evidence="9" id="KW-0969">Cilium</keyword>
<dbReference type="OrthoDB" id="10251809at2759"/>
<dbReference type="InterPro" id="IPR042228">
    <property type="entry name" value="Dynein_linker_3"/>
</dbReference>
<evidence type="ECO:0000256" key="10">
    <source>
        <dbReference type="ARBA" id="ARBA00023175"/>
    </source>
</evidence>
<evidence type="ECO:0000256" key="4">
    <source>
        <dbReference type="ARBA" id="ARBA00022737"/>
    </source>
</evidence>
<evidence type="ECO:0000259" key="15">
    <source>
        <dbReference type="Pfam" id="PF12774"/>
    </source>
</evidence>
<dbReference type="FunFam" id="1.10.287.2620:FF:000002">
    <property type="entry name" value="Dynein heavy chain 2, axonemal"/>
    <property type="match status" value="1"/>
</dbReference>
<dbReference type="InterPro" id="IPR042222">
    <property type="entry name" value="Dynein_2_N"/>
</dbReference>
<dbReference type="Pfam" id="PF08393">
    <property type="entry name" value="DHC_N2"/>
    <property type="match status" value="1"/>
</dbReference>
<gene>
    <name evidence="17" type="ORF">PACLA_8A036207</name>
</gene>
<protein>
    <submittedName>
        <fullName evidence="17">Dynein heavy chain 2, axonemal</fullName>
    </submittedName>
</protein>
<dbReference type="GO" id="GO:0005874">
    <property type="term" value="C:microtubule"/>
    <property type="evidence" value="ECO:0007669"/>
    <property type="project" value="UniProtKB-KW"/>
</dbReference>
<dbReference type="InterPro" id="IPR056759">
    <property type="entry name" value="DYH2-5-8_CC"/>
</dbReference>
<evidence type="ECO:0000259" key="13">
    <source>
        <dbReference type="Pfam" id="PF08385"/>
    </source>
</evidence>
<dbReference type="Pfam" id="PF08385">
    <property type="entry name" value="DHC_N1"/>
    <property type="match status" value="2"/>
</dbReference>
<dbReference type="InterPro" id="IPR026983">
    <property type="entry name" value="DHC"/>
</dbReference>
<dbReference type="Proteomes" id="UP001152795">
    <property type="component" value="Unassembled WGS sequence"/>
</dbReference>
<dbReference type="FunFam" id="3.20.180.20:FF:000003">
    <property type="entry name" value="Dynein heavy chain 12, axonemal"/>
    <property type="match status" value="1"/>
</dbReference>
<evidence type="ECO:0000256" key="3">
    <source>
        <dbReference type="ARBA" id="ARBA00022701"/>
    </source>
</evidence>
<evidence type="ECO:0000313" key="17">
    <source>
        <dbReference type="EMBL" id="CAB4006165.1"/>
    </source>
</evidence>
<dbReference type="PANTHER" id="PTHR46532">
    <property type="entry name" value="MALE FERTILITY FACTOR KL5"/>
    <property type="match status" value="1"/>
</dbReference>
<dbReference type="PANTHER" id="PTHR46532:SF11">
    <property type="entry name" value="DYNEIN AXONEMAL HEAVY CHAIN 12"/>
    <property type="match status" value="1"/>
</dbReference>
<keyword evidence="12" id="KW-0966">Cell projection</keyword>
<keyword evidence="6" id="KW-0067">ATP-binding</keyword>
<dbReference type="GO" id="GO:0007018">
    <property type="term" value="P:microtubule-based movement"/>
    <property type="evidence" value="ECO:0007669"/>
    <property type="project" value="InterPro"/>
</dbReference>
<dbReference type="InterPro" id="IPR013602">
    <property type="entry name" value="Dynein_heavy_linker"/>
</dbReference>
<dbReference type="Pfam" id="PF25007">
    <property type="entry name" value="DYH2-5-8_CC"/>
    <property type="match status" value="1"/>
</dbReference>
<keyword evidence="7" id="KW-0243">Dynein</keyword>
<dbReference type="Gene3D" id="1.10.287.2620">
    <property type="match status" value="1"/>
</dbReference>
<keyword evidence="3" id="KW-0493">Microtubule</keyword>
<evidence type="ECO:0000256" key="6">
    <source>
        <dbReference type="ARBA" id="ARBA00022840"/>
    </source>
</evidence>
<comment type="caution">
    <text evidence="17">The sequence shown here is derived from an EMBL/GenBank/DDBJ whole genome shotgun (WGS) entry which is preliminary data.</text>
</comment>
<keyword evidence="11" id="KW-0206">Cytoskeleton</keyword>
<dbReference type="Pfam" id="PF12774">
    <property type="entry name" value="AAA_6"/>
    <property type="match status" value="1"/>
</dbReference>